<evidence type="ECO:0000256" key="1">
    <source>
        <dbReference type="SAM" id="Phobius"/>
    </source>
</evidence>
<feature type="transmembrane region" description="Helical" evidence="1">
    <location>
        <begin position="215"/>
        <end position="234"/>
    </location>
</feature>
<feature type="transmembrane region" description="Helical" evidence="1">
    <location>
        <begin position="93"/>
        <end position="115"/>
    </location>
</feature>
<dbReference type="EMBL" id="JACJKX010000007">
    <property type="protein sequence ID" value="MBM6928627.1"/>
    <property type="molecule type" value="Genomic_DNA"/>
</dbReference>
<proteinExistence type="predicted"/>
<feature type="transmembrane region" description="Helical" evidence="1">
    <location>
        <begin position="122"/>
        <end position="143"/>
    </location>
</feature>
<name>A0ABS2GV77_9BURK</name>
<feature type="transmembrane region" description="Helical" evidence="1">
    <location>
        <begin position="35"/>
        <end position="56"/>
    </location>
</feature>
<reference evidence="2 3" key="1">
    <citation type="journal article" date="2021" name="Sci. Rep.">
        <title>The distribution of antibiotic resistance genes in chicken gut microbiota commensals.</title>
        <authorList>
            <person name="Juricova H."/>
            <person name="Matiasovicova J."/>
            <person name="Kubasova T."/>
            <person name="Cejkova D."/>
            <person name="Rychlik I."/>
        </authorList>
    </citation>
    <scope>NUCLEOTIDE SEQUENCE [LARGE SCALE GENOMIC DNA]</scope>
    <source>
        <strain evidence="2 3">An562</strain>
    </source>
</reference>
<dbReference type="Proteomes" id="UP000777002">
    <property type="component" value="Unassembled WGS sequence"/>
</dbReference>
<dbReference type="RefSeq" id="WP_205050214.1">
    <property type="nucleotide sequence ID" value="NZ_JACJKX010000007.1"/>
</dbReference>
<comment type="caution">
    <text evidence="2">The sequence shown here is derived from an EMBL/GenBank/DDBJ whole genome shotgun (WGS) entry which is preliminary data.</text>
</comment>
<keyword evidence="1" id="KW-0472">Membrane</keyword>
<evidence type="ECO:0000313" key="3">
    <source>
        <dbReference type="Proteomes" id="UP000777002"/>
    </source>
</evidence>
<gene>
    <name evidence="2" type="ORF">H5985_05000</name>
</gene>
<sequence>MLNYKSILKRKPAGPTRTIKALAAADCPEHPFARVLVLLMSEAIFALLVIVLNFVFREVYMDVFITQTSLDAVVPREQYVDMWAVGLRFDAQFAYYMMLPGVFVAIFGLLGPAFFKLCMKILGTWFTLCAFYLIVTTIANIHVLGATGLPLTAAQLSAFFDAPLSHLWAYSSDFPIFFDCLITVVVTGIFLGLWQRFTTIFSTSSLWKNENWTNWLLCLTCFFGLMWTSVQSSITTSDPLTPRHALISEYPMVNFIVMNAPMSIYYSDAHEMLAHPEQTQTH</sequence>
<keyword evidence="1" id="KW-0812">Transmembrane</keyword>
<protein>
    <submittedName>
        <fullName evidence="2">Uncharacterized protein</fullName>
    </submittedName>
</protein>
<keyword evidence="3" id="KW-1185">Reference proteome</keyword>
<keyword evidence="1" id="KW-1133">Transmembrane helix</keyword>
<accession>A0ABS2GV77</accession>
<evidence type="ECO:0000313" key="2">
    <source>
        <dbReference type="EMBL" id="MBM6928627.1"/>
    </source>
</evidence>
<organism evidence="2 3">
    <name type="scientific">Parasutterella secunda</name>
    <dbReference type="NCBI Taxonomy" id="626947"/>
    <lineage>
        <taxon>Bacteria</taxon>
        <taxon>Pseudomonadati</taxon>
        <taxon>Pseudomonadota</taxon>
        <taxon>Betaproteobacteria</taxon>
        <taxon>Burkholderiales</taxon>
        <taxon>Sutterellaceae</taxon>
        <taxon>Parasutterella</taxon>
    </lineage>
</organism>
<feature type="transmembrane region" description="Helical" evidence="1">
    <location>
        <begin position="174"/>
        <end position="194"/>
    </location>
</feature>